<dbReference type="AlphaFoldDB" id="A0A9I9E8M0"/>
<dbReference type="Pfam" id="PF07714">
    <property type="entry name" value="PK_Tyr_Ser-Thr"/>
    <property type="match status" value="1"/>
</dbReference>
<accession>A0A9I9E8M0</accession>
<dbReference type="GO" id="GO:0004672">
    <property type="term" value="F:protein kinase activity"/>
    <property type="evidence" value="ECO:0007669"/>
    <property type="project" value="InterPro"/>
</dbReference>
<dbReference type="InterPro" id="IPR029480">
    <property type="entry name" value="Transpos_assoc"/>
</dbReference>
<keyword evidence="2" id="KW-0067">ATP-binding</keyword>
<dbReference type="InterPro" id="IPR011009">
    <property type="entry name" value="Kinase-like_dom_sf"/>
</dbReference>
<feature type="domain" description="Serine-threonine/tyrosine-protein kinase catalytic" evidence="3">
    <location>
        <begin position="53"/>
        <end position="104"/>
    </location>
</feature>
<evidence type="ECO:0000259" key="4">
    <source>
        <dbReference type="Pfam" id="PF13963"/>
    </source>
</evidence>
<feature type="domain" description="Transposase-associated" evidence="4">
    <location>
        <begin position="143"/>
        <end position="191"/>
    </location>
</feature>
<protein>
    <submittedName>
        <fullName evidence="5">Uncharacterized protein</fullName>
    </submittedName>
</protein>
<dbReference type="PANTHER" id="PTHR46008">
    <property type="entry name" value="LEAF RUST 10 DISEASE-RESISTANCE LOCUS RECEPTOR-LIKE PROTEIN KINASE-LIKE 1.4"/>
    <property type="match status" value="1"/>
</dbReference>
<dbReference type="SUPFAM" id="SSF56112">
    <property type="entry name" value="Protein kinase-like (PK-like)"/>
    <property type="match status" value="1"/>
</dbReference>
<dbReference type="Gene3D" id="3.30.200.20">
    <property type="entry name" value="Phosphorylase Kinase, domain 1"/>
    <property type="match status" value="1"/>
</dbReference>
<name>A0A9I9E8M0_CUCME</name>
<dbReference type="EnsemblPlants" id="MELO3C030186.2.1">
    <property type="protein sequence ID" value="MELO3C030186.2.1"/>
    <property type="gene ID" value="MELO3C030186.2"/>
</dbReference>
<evidence type="ECO:0000256" key="2">
    <source>
        <dbReference type="ARBA" id="ARBA00022840"/>
    </source>
</evidence>
<evidence type="ECO:0000313" key="5">
    <source>
        <dbReference type="EnsemblPlants" id="MELO3C030186.2.1"/>
    </source>
</evidence>
<reference evidence="5" key="1">
    <citation type="submission" date="2023-03" db="UniProtKB">
        <authorList>
            <consortium name="EnsemblPlants"/>
        </authorList>
    </citation>
    <scope>IDENTIFICATION</scope>
</reference>
<dbReference type="Gramene" id="MELO3C030186.2.1">
    <property type="protein sequence ID" value="MELO3C030186.2.1"/>
    <property type="gene ID" value="MELO3C030186.2"/>
</dbReference>
<dbReference type="PANTHER" id="PTHR46008:SF2">
    <property type="entry name" value="LEAF RUST 10 DISEASE-RESISTANCE LOCUS RECEPTOR-LIKE PROTEIN KINASE-LIKE 1.4"/>
    <property type="match status" value="1"/>
</dbReference>
<dbReference type="Pfam" id="PF13963">
    <property type="entry name" value="Transpos_assoc"/>
    <property type="match status" value="1"/>
</dbReference>
<evidence type="ECO:0000259" key="3">
    <source>
        <dbReference type="Pfam" id="PF07714"/>
    </source>
</evidence>
<keyword evidence="1" id="KW-0547">Nucleotide-binding</keyword>
<evidence type="ECO:0000256" key="1">
    <source>
        <dbReference type="ARBA" id="ARBA00022741"/>
    </source>
</evidence>
<dbReference type="GO" id="GO:0005524">
    <property type="term" value="F:ATP binding"/>
    <property type="evidence" value="ECO:0007669"/>
    <property type="project" value="UniProtKB-KW"/>
</dbReference>
<dbReference type="InterPro" id="IPR001245">
    <property type="entry name" value="Ser-Thr/Tyr_kinase_cat_dom"/>
</dbReference>
<proteinExistence type="predicted"/>
<organism evidence="5">
    <name type="scientific">Cucumis melo</name>
    <name type="common">Muskmelon</name>
    <dbReference type="NCBI Taxonomy" id="3656"/>
    <lineage>
        <taxon>Eukaryota</taxon>
        <taxon>Viridiplantae</taxon>
        <taxon>Streptophyta</taxon>
        <taxon>Embryophyta</taxon>
        <taxon>Tracheophyta</taxon>
        <taxon>Spermatophyta</taxon>
        <taxon>Magnoliopsida</taxon>
        <taxon>eudicotyledons</taxon>
        <taxon>Gunneridae</taxon>
        <taxon>Pentapetalae</taxon>
        <taxon>rosids</taxon>
        <taxon>fabids</taxon>
        <taxon>Cucurbitales</taxon>
        <taxon>Cucurbitaceae</taxon>
        <taxon>Benincaseae</taxon>
        <taxon>Cucumis</taxon>
    </lineage>
</organism>
<sequence length="295" mass="34628">MLRAEGYLPFSCSLQLKCIWCTTSCKQFWRSLSFFILLIMDILQLMYEINIFTVGVKWLYENNYKRVEQFTNEVEILSKLQHPNLVKLYKCTSRQSRGLLLVYDSTEFRIKKTVKFNTKNAYRQEEIDEIRTESAAFVSRFVATNEYMEGAWDFLQEVKKRKPNANKFLCPCKDCRNMTHCDFQIIYEHLRKSSSDPSSVTGVALWTKAHKRRDGEPVNSQVAETLLELQIYSVLLQNLEVVMRFVRITIPELIVTPLALDIKEQERRREKMISQKLTFKTPHLPSPWILGSGVT</sequence>